<keyword evidence="22 32" id="KW-1133">Transmembrane helix</keyword>
<feature type="disulfide bond" evidence="32">
    <location>
        <begin position="53"/>
        <end position="73"/>
    </location>
</feature>
<keyword evidence="12 32" id="KW-1162">Viral penetration into host cytoplasm</keyword>
<feature type="disulfide bond" evidence="32">
    <location>
        <begin position="233"/>
        <end position="244"/>
    </location>
</feature>
<evidence type="ECO:0000256" key="24">
    <source>
        <dbReference type="ARBA" id="ARBA00023054"/>
    </source>
</evidence>
<keyword evidence="20 32" id="KW-0261">Viral envelope protein</keyword>
<dbReference type="GO" id="GO:0019082">
    <property type="term" value="P:viral protein processing"/>
    <property type="evidence" value="ECO:0007669"/>
    <property type="project" value="UniProtKB-UniRule"/>
</dbReference>
<feature type="coiled-coil region" evidence="32">
    <location>
        <begin position="634"/>
        <end position="668"/>
    </location>
</feature>
<keyword evidence="15 32" id="KW-0053">Apoptosis</keyword>
<evidence type="ECO:0000259" key="35">
    <source>
        <dbReference type="Pfam" id="PF00516"/>
    </source>
</evidence>
<dbReference type="GO" id="GO:0052031">
    <property type="term" value="P:symbiont-mediated perturbation of host defense response"/>
    <property type="evidence" value="ECO:0007669"/>
    <property type="project" value="UniProtKB-UniRule"/>
</dbReference>
<feature type="region of interest" description="MPER; binding to GalCer" evidence="32">
    <location>
        <begin position="663"/>
        <end position="684"/>
    </location>
</feature>
<evidence type="ECO:0000256" key="29">
    <source>
        <dbReference type="ARBA" id="ARBA00023280"/>
    </source>
</evidence>
<evidence type="ECO:0000256" key="27">
    <source>
        <dbReference type="ARBA" id="ARBA00023157"/>
    </source>
</evidence>
<dbReference type="EMBL" id="MT794565">
    <property type="protein sequence ID" value="QQX42428.1"/>
    <property type="molecule type" value="Genomic_RNA"/>
</dbReference>
<evidence type="ECO:0000256" key="32">
    <source>
        <dbReference type="HAMAP-Rule" id="MF_04083"/>
    </source>
</evidence>
<accession>A0A887F5D5</accession>
<comment type="domain">
    <text evidence="32">Some of the most genetically diverse regions of the viral genome are present in Env. They are called variable regions 1 through 5 (V1 through V5). Coreceptor usage of gp120 is determined mainly by the primary structure of the third variable region (V3) in the outer domain of gp120. The sequence of V3 determines which coreceptor, CCR5 and/or CXCR4 (corresponding to R5/macrophage, X4/T cell and R5X4/T cell and macrophage tropism), is used to trigger the fusion potential of the Env complex, and hence which cells the virus can infect. Binding to CCR5 involves a region adjacent in addition to V3.</text>
</comment>
<evidence type="ECO:0000256" key="14">
    <source>
        <dbReference type="ARBA" id="ARBA00022692"/>
    </source>
</evidence>
<comment type="subunit">
    <text evidence="32">The mature envelope protein (Env) consists of a homotrimer of non-covalently associated gp120-gp41 heterodimers. The resulting complex protrudes from the virus surface as a spike. There seems to be as few as 10 spikes on the average virion. Surface protein gp120 interacts with host CD4, CCR5 and CXCR4. Gp120 also interacts with the C-type lectins CD209/DC-SIGN and CLEC4M/DC-SIGNR (collectively referred to as DC-SIGN(R)). Gp120 and gp41 interact with GalCer. Gp120 interacts with host ITGA4/ITGB7 complex; on CD4+ T-cells, this interaction results in rapid activation of integrin ITGAL/LFA-1, which facilitates efficient cell-to-cell spreading of HIV-1. Gp120 interacts with cell-associated heparan sulfate; this interaction increases virus infectivity on permissive cells and may be involved in infection of CD4- cells.</text>
</comment>
<evidence type="ECO:0000256" key="28">
    <source>
        <dbReference type="ARBA" id="ARBA00023180"/>
    </source>
</evidence>
<dbReference type="CDD" id="cd09909">
    <property type="entry name" value="HIV-1-like_HR1-HR2"/>
    <property type="match status" value="1"/>
</dbReference>
<feature type="domain" description="Retroviral envelope protein GP41-like" evidence="36">
    <location>
        <begin position="531"/>
        <end position="720"/>
    </location>
</feature>
<evidence type="ECO:0000256" key="31">
    <source>
        <dbReference type="ARBA" id="ARBA00023296"/>
    </source>
</evidence>
<dbReference type="Pfam" id="PF00517">
    <property type="entry name" value="GP41"/>
    <property type="match status" value="1"/>
</dbReference>
<evidence type="ECO:0000256" key="25">
    <source>
        <dbReference type="ARBA" id="ARBA00023136"/>
    </source>
</evidence>
<feature type="site" description="Cleavage; by host furin" evidence="32">
    <location>
        <begin position="512"/>
        <end position="513"/>
    </location>
</feature>
<dbReference type="HAMAP" id="MF_04083">
    <property type="entry name" value="HIV_ENV"/>
    <property type="match status" value="1"/>
</dbReference>
<evidence type="ECO:0000256" key="17">
    <source>
        <dbReference type="ARBA" id="ARBA00022804"/>
    </source>
</evidence>
<dbReference type="GO" id="GO:0055036">
    <property type="term" value="C:virion membrane"/>
    <property type="evidence" value="ECO:0007669"/>
    <property type="project" value="UniProtKB-SubCell"/>
</dbReference>
<comment type="caution">
    <text evidence="32 33">Lacks conserved residue(s) required for the propagation of feature annotation.</text>
</comment>
<feature type="disulfide bond" evidence="32">
    <location>
        <begin position="599"/>
        <end position="605"/>
    </location>
</feature>
<evidence type="ECO:0000256" key="11">
    <source>
        <dbReference type="ARBA" id="ARBA00022581"/>
    </source>
</evidence>
<dbReference type="Gene3D" id="1.20.5.490">
    <property type="entry name" value="Single helix bin"/>
    <property type="match status" value="1"/>
</dbReference>
<keyword evidence="10 32" id="KW-1165">Clathrin-mediated endocytosis of virus by host</keyword>
<evidence type="ECO:0000256" key="7">
    <source>
        <dbReference type="ARBA" id="ARBA00022506"/>
    </source>
</evidence>
<keyword evidence="17 32" id="KW-1161">Viral attachment to host cell</keyword>
<dbReference type="GO" id="GO:0016020">
    <property type="term" value="C:membrane"/>
    <property type="evidence" value="ECO:0007669"/>
    <property type="project" value="UniProtKB-UniRule"/>
</dbReference>
<protein>
    <recommendedName>
        <fullName evidence="32">Envelope glycoprotein gp160</fullName>
    </recommendedName>
    <alternativeName>
        <fullName evidence="32">Env polyprotein</fullName>
    </alternativeName>
    <component>
        <recommendedName>
            <fullName evidence="32">Surface protein gp120</fullName>
            <shortName evidence="32">SU</shortName>
        </recommendedName>
        <alternativeName>
            <fullName evidence="32">Glycoprotein 120</fullName>
            <shortName evidence="32">gp120</shortName>
        </alternativeName>
    </component>
    <component>
        <recommendedName>
            <fullName evidence="32">Transmembrane protein gp41</fullName>
            <shortName evidence="32">TM</shortName>
        </recommendedName>
        <alternativeName>
            <fullName evidence="32">Glycoprotein 41</fullName>
            <shortName evidence="32">gp41</shortName>
        </alternativeName>
    </component>
</protein>
<evidence type="ECO:0000256" key="16">
    <source>
        <dbReference type="ARBA" id="ARBA00022729"/>
    </source>
</evidence>
<feature type="transmembrane region" description="Helical" evidence="33">
    <location>
        <begin position="20"/>
        <end position="41"/>
    </location>
</feature>
<keyword evidence="18 32" id="KW-0946">Virion</keyword>
<comment type="function">
    <text evidence="32">Surface protein gp120: Attaches the virus to the host lymphoid cell by binding to the primary receptor CD4. This interaction induces a structural rearrangement creating a high affinity binding site for a chemokine coreceptor like CXCR4 and/or CCR5. Acts as a ligand for CD209/DC-SIGN and CLEC4M/DC-SIGNR, which are respectively found on dendritic cells (DCs), and on endothelial cells of liver sinusoids and lymph node sinuses. These interactions allow capture of viral particles at mucosal surfaces by these cells and subsequent transmission to permissive cells. HIV subverts the migration properties of dendritic cells to gain access to CD4+ T-cells in lymph nodes. Virus transmission to permissive T-cells occurs either in trans (without DCs infection, through viral capture and transmission), or in cis (following DCs productive infection, through the usual CD4-gp120 interaction), thereby inducing a robust infection. In trans infection, bound virions remain infectious over days and it is proposed that they are not degraded, but protected in non-lysosomal acidic organelles within the DCs close to the cell membrane thus contributing to the viral infectious potential during DCs' migration from the periphery to the lymphoid tissues. On arrival at lymphoid tissues, intact virions recycle back to DCs' cell surface allowing virus transmission to CD4+ T-cells.</text>
</comment>
<keyword evidence="21 32" id="KW-1164">Virus endocytosis by host</keyword>
<dbReference type="InterPro" id="IPR000777">
    <property type="entry name" value="HIV1_Gp120"/>
</dbReference>
<feature type="region of interest" description="V1" evidence="32">
    <location>
        <begin position="135"/>
        <end position="160"/>
    </location>
</feature>
<feature type="chain" id="PRO_5033172359" description="Envelope glycoprotein gp160" evidence="32">
    <location>
        <begin position="32"/>
        <end position="857"/>
    </location>
</feature>
<keyword evidence="30 32" id="KW-0449">Lipoprotein</keyword>
<comment type="miscellaneous">
    <text evidence="32">Inhibitors targeting HIV-1 viral envelope proteins are used as antiretroviral drugs. Attachment of virions to the cell surface via non-specific interactions and CD4 binding can be blocked by inhibitors that include cyanovirin-N, cyclotriazadisulfonamide analogs, PRO 2000, TNX 355 and PRO 542. In addition, BMS 806 can block CD4-induced conformational changes. Env interactions with the coreceptor molecules can be targeted by CCR5 antagonists including SCH-D, maraviroc (UK 427857) and aplaviroc (GW 873140), and the CXCR4 antagonist AMD 070. Fusion of viral and cellular membranes can be inhibited by peptides such as enfuvirtide and tifuvirtide (T 1249). Resistance to inhibitors associated with mutations in Env are observed. Most of the time, single mutations confer only a modest reduction in drug susceptibility. Combination of several mutations is usually required to develop a high-level drug resistance.</text>
</comment>
<comment type="PTM">
    <text evidence="32">Highly glycosylated by host. The high number of glycan on the protein is reffered to as 'glycan shield' because it contributes to hide protein sequence from adaptive immune system.</text>
</comment>
<dbReference type="InterPro" id="IPR000328">
    <property type="entry name" value="GP41-like"/>
</dbReference>
<evidence type="ECO:0000256" key="22">
    <source>
        <dbReference type="ARBA" id="ARBA00022989"/>
    </source>
</evidence>
<feature type="disulfide bond" evidence="32">
    <location>
        <begin position="223"/>
        <end position="252"/>
    </location>
</feature>
<evidence type="ECO:0000256" key="9">
    <source>
        <dbReference type="ARBA" id="ARBA00022511"/>
    </source>
</evidence>
<keyword evidence="8 32" id="KW-1170">Fusion of virus membrane with host endosomal membrane</keyword>
<evidence type="ECO:0000256" key="33">
    <source>
        <dbReference type="RuleBase" id="RU363095"/>
    </source>
</evidence>
<dbReference type="GO" id="GO:0075512">
    <property type="term" value="P:clathrin-dependent endocytosis of virus by host cell"/>
    <property type="evidence" value="ECO:0007669"/>
    <property type="project" value="UniProtKB-UniRule"/>
</dbReference>
<dbReference type="FunFam" id="2.170.40.20:FF:000004">
    <property type="entry name" value="Envelope glycoprotein gp160"/>
    <property type="match status" value="1"/>
</dbReference>
<evidence type="ECO:0000256" key="4">
    <source>
        <dbReference type="ARBA" id="ARBA00004563"/>
    </source>
</evidence>
<name>A0A887F5D5_HV1</name>
<comment type="PTM">
    <text evidence="32">Specific enzymatic cleavages in vivo yield mature proteins. Envelope glycoproteins are synthesized as a inactive precursor that is heavily N-glycosylated and processed likely by host cell furin in the Golgi to yield the mature SU and TM proteins. The cleavage site between SU and TM requires the minimal sequence [KR]-X-[KR]-R. About 2 of the 9 disulfide bonds of gp41 are reduced by P4HB/PDI, following binding to CD4 receptor.</text>
</comment>
<keyword evidence="13 32" id="KW-0165">Cleavage on pair of basic residues</keyword>
<evidence type="ECO:0000256" key="15">
    <source>
        <dbReference type="ARBA" id="ARBA00022703"/>
    </source>
</evidence>
<keyword evidence="25 32" id="KW-0472">Membrane</keyword>
<dbReference type="InterPro" id="IPR037527">
    <property type="entry name" value="Gp160"/>
</dbReference>
<comment type="domain">
    <text evidence="32">The CD4-binding region is targeted by the antibody b12.</text>
</comment>
<dbReference type="Gene3D" id="2.170.40.20">
    <property type="entry name" value="Human immunodeficiency virus 1, Gp160, envelope glycoprotein"/>
    <property type="match status" value="3"/>
</dbReference>
<comment type="function">
    <text evidence="32">Transmembrane protein gp41: Acts as a class I viral fusion protein. Under the current model, the protein has at least 3 conformational states: pre-fusion native state, pre-hairpin intermediate state, and post-fusion hairpin state. During fusion of viral and target intracellular membranes, the coiled coil regions (heptad repeats) assume a trimer-of-hairpins structure, positioning the fusion peptide in close proximity to the C-terminal region of the ectodomain. The formation of this structure appears to drive apposition and subsequent fusion of viral and target cell membranes. Complete fusion occurs in host cell endosomes and is dynamin-dependent, however some lipid transfer might occur at the plasma membrane. The virus undergoes clathrin-dependent internalization long before endosomal fusion, thus minimizing the surface exposure of conserved viral epitopes during fusion and reducing the efficacy of inhibitors targeting these epitopes. Membranes fusion leads to delivery of the nucleocapsid into the cytoplasm.</text>
</comment>
<comment type="similarity">
    <text evidence="32">Belongs to the HIV-1 env protein family.</text>
</comment>
<dbReference type="GO" id="GO:0020002">
    <property type="term" value="C:host cell plasma membrane"/>
    <property type="evidence" value="ECO:0007669"/>
    <property type="project" value="UniProtKB-SubCell"/>
</dbReference>
<comment type="function">
    <text evidence="32">Envelope glycoprotein gp160: Oligomerizes in the host endoplasmic reticulum into predominantly trimers. In a second time, gp160 transits in the host Golgi, where glycosylation is completed. The precursor is then proteolytically cleaved in the trans-Golgi and thereby activated by cellular furin or furin-like proteases to produce gp120 and gp41.</text>
</comment>
<comment type="subcellular location">
    <molecule>Transmembrane protein gp41</molecule>
    <subcellularLocation>
        <location evidence="32">Virion membrane</location>
        <topology evidence="32">Single-pass type I membrane protein</topology>
    </subcellularLocation>
    <subcellularLocation>
        <location evidence="32">Host cell membrane</location>
        <topology evidence="32">Single-pass type I membrane protein</topology>
    </subcellularLocation>
    <subcellularLocation>
        <location evidence="32">Host endosome membrane</location>
        <topology evidence="32">Single-pass type I membrane protein</topology>
    </subcellularLocation>
    <text evidence="32">It is probably concentrated at the site of budding and incorporated into the virions possibly by contacts between the cytoplasmic tail of Env and the N-terminus of Gag.</text>
</comment>
<dbReference type="Gene3D" id="1.10.287.210">
    <property type="match status" value="1"/>
</dbReference>
<dbReference type="FunFam" id="1.10.287.210:FF:000001">
    <property type="entry name" value="Envelope glycoprotein gp160"/>
    <property type="match status" value="1"/>
</dbReference>
<keyword evidence="14 32" id="KW-0812">Transmembrane</keyword>
<dbReference type="FunFam" id="1.20.5.490:FF:000001">
    <property type="entry name" value="Envelope glycoprotein gp160"/>
    <property type="match status" value="1"/>
</dbReference>
<comment type="domain">
    <text evidence="32">The YXXL motif is involved in determining the exact site of viral release at the surface of infected mononuclear cells and promotes endocytosis. YXXL and di-leucine endocytosis motifs interact directly or indirectly with the clathrin adapter complexes, opperate independently, and their activities are not additive.</text>
</comment>
<keyword evidence="29 32" id="KW-0899">Viral immunoevasion</keyword>
<dbReference type="GO" id="GO:0044175">
    <property type="term" value="C:host cell endosome membrane"/>
    <property type="evidence" value="ECO:0007669"/>
    <property type="project" value="UniProtKB-SubCell"/>
</dbReference>
<keyword evidence="26 32" id="KW-0564">Palmitate</keyword>
<dbReference type="FunFam" id="2.170.40.20:FF:000003">
    <property type="entry name" value="Envelope glycoprotein gp160"/>
    <property type="match status" value="1"/>
</dbReference>
<dbReference type="GO" id="GO:1903908">
    <property type="term" value="P:positive regulation of plasma membrane raft polarization"/>
    <property type="evidence" value="ECO:0007669"/>
    <property type="project" value="UniProtKB-UniRule"/>
</dbReference>
<keyword evidence="24 32" id="KW-0175">Coiled coil</keyword>
<dbReference type="GO" id="GO:0019031">
    <property type="term" value="C:viral envelope"/>
    <property type="evidence" value="ECO:0007669"/>
    <property type="project" value="UniProtKB-KW"/>
</dbReference>
<feature type="disulfide bond" evidence="32">
    <location>
        <begin position="135"/>
        <end position="161"/>
    </location>
</feature>
<proteinExistence type="inferred from homology"/>
<keyword evidence="16 32" id="KW-0732">Signal</keyword>
<reference evidence="37" key="1">
    <citation type="submission" date="2020-07" db="EMBL/GenBank/DDBJ databases">
        <authorList>
            <person name="Gondim M."/>
        </authorList>
    </citation>
    <scope>NUCLEOTIDE SEQUENCE</scope>
    <source>
        <strain evidence="37">MM33.19.SGS.6</strain>
    </source>
</reference>
<keyword evidence="7 32" id="KW-1168">Fusion of virus membrane with host membrane</keyword>
<evidence type="ECO:0000256" key="5">
    <source>
        <dbReference type="ARBA" id="ARBA00004578"/>
    </source>
</evidence>
<keyword evidence="28 32" id="KW-0325">Glycoprotein</keyword>
<evidence type="ECO:0000259" key="36">
    <source>
        <dbReference type="Pfam" id="PF00517"/>
    </source>
</evidence>
<feature type="transmembrane region" description="Helical" evidence="33">
    <location>
        <begin position="679"/>
        <end position="706"/>
    </location>
</feature>
<feature type="short sequence motif" description="Di-leucine internalization motif" evidence="32">
    <location>
        <begin position="856"/>
        <end position="857"/>
    </location>
</feature>
<feature type="short sequence motif" description="YXXL motif; contains endocytosis signal" evidence="32">
    <location>
        <begin position="713"/>
        <end position="716"/>
    </location>
</feature>
<comment type="miscellaneous">
    <text evidence="32">HIV-1 lineages are divided in three main groups, M (for Major), O (for Outlier), and N (for New, or Non-M, Non-O). The vast majority of strains found worldwide belong to the group M. Group O seems to be endemic to and largely confined to Cameroon and neighboring countries in West Central Africa, where these viruses represent a small minority of HIV-1 strains. The group N is represented by a limited number of isolates from Cameroonian persons. The group M is further subdivided in 9 clades or subtypes (A to D, F to H, J and K).</text>
</comment>
<comment type="subcellular location">
    <molecule>Surface protein gp120</molecule>
    <subcellularLocation>
        <location evidence="32">Virion membrane</location>
        <topology evidence="32">Peripheral membrane protein</topology>
    </subcellularLocation>
    <subcellularLocation>
        <location evidence="32">Host cell membrane</location>
        <topology evidence="32">Peripheral membrane protein</topology>
    </subcellularLocation>
    <subcellularLocation>
        <location evidence="32">Host endosome membrane</location>
        <topology evidence="32">Single-pass type I membrane protein</topology>
    </subcellularLocation>
    <text evidence="32">The surface protein is not anchored to the viral envelope, but associates with the extravirion surface through its binding to TM. It is probably concentrated at the site of budding and incorporated into the virions possibly by contacts between the cytoplasmic tail of Env and the N-terminus of Gag.</text>
</comment>
<organism evidence="37">
    <name type="scientific">Human immunodeficiency virus type 1</name>
    <name type="common">HIV-1</name>
    <dbReference type="NCBI Taxonomy" id="11676"/>
    <lineage>
        <taxon>Viruses</taxon>
        <taxon>Riboviria</taxon>
        <taxon>Pararnavirae</taxon>
        <taxon>Artverviricota</taxon>
        <taxon>Revtraviricetes</taxon>
        <taxon>Ortervirales</taxon>
        <taxon>Retroviridae</taxon>
        <taxon>Orthoretrovirinae</taxon>
        <taxon>Lentivirus</taxon>
        <taxon>Lentivirus humimdef1</taxon>
    </lineage>
</organism>
<organismHost>
    <name type="scientific">Homo sapiens</name>
    <name type="common">Human</name>
    <dbReference type="NCBI Taxonomy" id="9606"/>
</organismHost>
<feature type="transmembrane region" description="Helical" evidence="33">
    <location>
        <begin position="513"/>
        <end position="536"/>
    </location>
</feature>
<evidence type="ECO:0000256" key="1">
    <source>
        <dbReference type="ARBA" id="ARBA00004402"/>
    </source>
</evidence>
<dbReference type="GO" id="GO:0005198">
    <property type="term" value="F:structural molecule activity"/>
    <property type="evidence" value="ECO:0007669"/>
    <property type="project" value="UniProtKB-UniRule"/>
</dbReference>
<dbReference type="GO" id="GO:0019062">
    <property type="term" value="P:virion attachment to host cell"/>
    <property type="evidence" value="ECO:0007669"/>
    <property type="project" value="UniProtKB-UniRule"/>
</dbReference>
<feature type="domain" description="Human immunodeficiency virus 1 envelope glycoprotein Gp120" evidence="35">
    <location>
        <begin position="147"/>
        <end position="512"/>
    </location>
</feature>
<dbReference type="GO" id="GO:0039654">
    <property type="term" value="P:fusion of virus membrane with host endosome membrane"/>
    <property type="evidence" value="ECO:0007669"/>
    <property type="project" value="UniProtKB-UniRule"/>
</dbReference>
<keyword evidence="23 32" id="KW-1039">Host endosome</keyword>
<dbReference type="SUPFAM" id="SSF56502">
    <property type="entry name" value="gp120 core"/>
    <property type="match status" value="2"/>
</dbReference>
<feature type="region of interest" description="Immunosuppression" evidence="32">
    <location>
        <begin position="575"/>
        <end position="593"/>
    </location>
</feature>
<dbReference type="InterPro" id="IPR036377">
    <property type="entry name" value="Gp120_core_sf"/>
</dbReference>
<comment type="subcellular location">
    <subcellularLocation>
        <location evidence="3">Host cell membrane</location>
        <topology evidence="3">Peripheral membrane protein</topology>
    </subcellularLocation>
    <subcellularLocation>
        <location evidence="1">Host cell membrane</location>
        <topology evidence="1">Single-pass type I membrane protein</topology>
    </subcellularLocation>
    <subcellularLocation>
        <location evidence="2">Host endosome membrane</location>
        <topology evidence="2">Peripheral membrane protein</topology>
    </subcellularLocation>
    <subcellularLocation>
        <location evidence="5">Host endosome membrane</location>
        <topology evidence="5">Single-pass type I membrane protein</topology>
    </subcellularLocation>
    <subcellularLocation>
        <location evidence="6">Virion membrane</location>
        <topology evidence="6">Peripheral membrane protein</topology>
    </subcellularLocation>
    <subcellularLocation>
        <location evidence="4">Virion membrane</location>
        <topology evidence="4">Single-pass type I membrane protein</topology>
    </subcellularLocation>
</comment>
<feature type="topological domain" description="Cytoplasmic" evidence="32">
    <location>
        <begin position="707"/>
        <end position="857"/>
    </location>
</feature>
<reference evidence="37" key="2">
    <citation type="journal article" name="Sci. Transl. Med.">
        <title>Heightened resistance to host type 1 interferons characterizes HIV-1 at transmission and after antiretroviral therapy interruption.</title>
        <authorList>
            <person name="Gondim M.V.P."/>
            <person name="Sherrill-Mix S."/>
            <person name="Bibollet-Ruche F."/>
            <person name="Russell R.M."/>
            <person name="Trimboli S."/>
            <person name="Smith A.G."/>
            <person name="Li Y."/>
            <person name="Liu W."/>
            <person name="Avitto A.N."/>
            <person name="DeVoto J.C."/>
            <person name="Connell J."/>
            <person name="Fenton-May A.E."/>
            <person name="Pellegrino P."/>
            <person name="Williams I."/>
            <person name="Papasavvas E."/>
            <person name="Lorenzi J.C.C."/>
            <person name="Salantes D.B."/>
            <person name="Mampe F."/>
            <person name="Monroy M.A."/>
            <person name="Cohen Y.Z."/>
            <person name="Heath S."/>
            <person name="Saag M.S."/>
            <person name="Montaner L.J."/>
            <person name="Collman R.G."/>
            <person name="Siliciano J.M."/>
            <person name="Siliciano R.F."/>
            <person name="Plenderleith L.J."/>
            <person name="Sharp P.M."/>
            <person name="Caskey M."/>
            <person name="Nussenzweig M.C."/>
            <person name="Shaw G.M."/>
            <person name="Borrow P."/>
            <person name="Bar K.J."/>
            <person name="Hahn B.H."/>
        </authorList>
    </citation>
    <scope>NUCLEOTIDE SEQUENCE</scope>
    <source>
        <strain evidence="37">MM33.19.SGS.6</strain>
    </source>
</reference>
<keyword evidence="19 32" id="KW-1043">Host membrane</keyword>
<dbReference type="GO" id="GO:0019064">
    <property type="term" value="P:fusion of virus membrane with host plasma membrane"/>
    <property type="evidence" value="ECO:0007669"/>
    <property type="project" value="UniProtKB-UniRule"/>
</dbReference>
<dbReference type="GO" id="GO:1903911">
    <property type="term" value="P:positive regulation of receptor clustering"/>
    <property type="evidence" value="ECO:0007669"/>
    <property type="project" value="UniProtKB-UniRule"/>
</dbReference>
<evidence type="ECO:0000256" key="20">
    <source>
        <dbReference type="ARBA" id="ARBA00022879"/>
    </source>
</evidence>
<comment type="domain">
    <text evidence="32">The membrane proximal external region (MPER) present in gp41 is a tryptophan-rich region recognized by the antibodies 2F5, Z13, and 4E10. MPER seems to play a role in fusion.</text>
</comment>
<evidence type="ECO:0000256" key="8">
    <source>
        <dbReference type="ARBA" id="ARBA00022510"/>
    </source>
</evidence>
<dbReference type="Pfam" id="PF00516">
    <property type="entry name" value="GP120"/>
    <property type="match status" value="1"/>
</dbReference>
<sequence length="857" mass="97290">MTVMGIRKNYQHLWKWGTMLLGLLMICSALEQSWVTVYYGVPVWREANTTLFCASDAKAYDTEAHNVWATHACVPTDPSPQEVKLENVTENFNMWKNNMVEQMHEDIISLWDQSLWDQSLKPCVKLTPLCVTLNCTDNWRNDTRGNNTSTTGNWTGEMKKCSFNVTTSVRDKMQKEYALFYKLDVVPIDKNDNTSYRLISCNTSVITQACPKVTFGPIPIHYCAPAGFALFKCREKDFNGTGPCTNVSTVQCTHGIKPVVSTQLLLNGSLSEGEVVIRSQNFSDNAKTIIVQLNKAVQINCTRPNNNTRKSIHIAPGRAFYATGDIIGDIRQAHCNISATAWNDTLKQVVKKLRKQYNNKTIAFKQPAGGDLEITMHSFNCGGEFFYCNTSKLFNSAWNNDTTGLNSTNGNDIITLPCRIKQIVNMWQEVGKAMYAPPIRGQIRCESNITGLLLTRDGGINNSQSNETFRPGGGDMRDNWRSELYQYKVVKIEPLGVAPTKARRRVVQREKRAVGLGALFLGFLSAAGSTMGAASLTLTVQARQLLSGIVQQQNNLLRAIEAQQHMLQLTVWGIKQLQARVLAVERYLRDQQLLGIWGCSGKLICTTTVPWNATWSNKTLDYIWDNMTWMDWDREIENYTNYIYTLLEIAQNQQENNEKELLELDKWASLWNWFSITNWLWYIKIFIMIVGGLIGLRIVFAALSIVNRVRQGYSPLSFQTHLPVRGGPDGPEGTEEEGGERDRGRSGRLVSGFLPLIWDDLRSLCLFSYHRLRDLLLIVTRIVELLGRRGWEALKYGWNILQYWSQELKNSAISLLNTTAITVAEGTDRFIEVVIRVYRAILHIPTRIRQGFERCLL</sequence>
<evidence type="ECO:0000256" key="12">
    <source>
        <dbReference type="ARBA" id="ARBA00022595"/>
    </source>
</evidence>
<comment type="PTM">
    <text evidence="32">Palmitoylation of the transmembrane protein and of Env polyprotein (prior to its proteolytic cleavage) is essential for their association with host cell membrane lipid rafts. Palmitoylation is therefore required for envelope trafficking to classical lipid rafts, but not for viral replication.</text>
</comment>
<dbReference type="SUPFAM" id="SSF58069">
    <property type="entry name" value="Virus ectodomain"/>
    <property type="match status" value="1"/>
</dbReference>
<feature type="region of interest" description="Fusion peptide" evidence="32">
    <location>
        <begin position="513"/>
        <end position="533"/>
    </location>
</feature>
<feature type="region of interest" description="CD4-binding loop" evidence="32">
    <location>
        <begin position="367"/>
        <end position="377"/>
    </location>
</feature>
<evidence type="ECO:0000256" key="13">
    <source>
        <dbReference type="ARBA" id="ARBA00022685"/>
    </source>
</evidence>
<keyword evidence="9 32" id="KW-1032">Host cell membrane</keyword>
<evidence type="ECO:0000256" key="6">
    <source>
        <dbReference type="ARBA" id="ARBA00004650"/>
    </source>
</evidence>
<evidence type="ECO:0000256" key="10">
    <source>
        <dbReference type="ARBA" id="ARBA00022570"/>
    </source>
</evidence>
<evidence type="ECO:0000256" key="26">
    <source>
        <dbReference type="ARBA" id="ARBA00023139"/>
    </source>
</evidence>
<feature type="lipid moiety-binding region" description="S-palmitoyl cysteine; by host" evidence="32">
    <location>
        <position position="765"/>
    </location>
</feature>
<feature type="chain" id="PRO_5033172360" description="Transmembrane protein gp41" evidence="32">
    <location>
        <begin position="513"/>
        <end position="857"/>
    </location>
</feature>
<comment type="domain">
    <text evidence="32 33">The 17 amino acids long immunosuppressive region is present in many retroviral envelope proteins. Synthetic peptides derived from this relatively conserved sequence inhibit immune function in vitro and in vivo.</text>
</comment>
<evidence type="ECO:0000256" key="34">
    <source>
        <dbReference type="SAM" id="MobiDB-lite"/>
    </source>
</evidence>
<evidence type="ECO:0000256" key="19">
    <source>
        <dbReference type="ARBA" id="ARBA00022870"/>
    </source>
</evidence>
<keyword evidence="31 32" id="KW-1160">Virus entry into host cell</keyword>
<evidence type="ECO:0000256" key="23">
    <source>
        <dbReference type="ARBA" id="ARBA00023046"/>
    </source>
</evidence>
<keyword evidence="27 32" id="KW-1015">Disulfide bond</keyword>
<evidence type="ECO:0000256" key="3">
    <source>
        <dbReference type="ARBA" id="ARBA00004505"/>
    </source>
</evidence>
<feature type="region of interest" description="Disordered" evidence="34">
    <location>
        <begin position="720"/>
        <end position="746"/>
    </location>
</feature>
<evidence type="ECO:0000256" key="21">
    <source>
        <dbReference type="ARBA" id="ARBA00022890"/>
    </source>
</evidence>
<evidence type="ECO:0000256" key="30">
    <source>
        <dbReference type="ARBA" id="ARBA00023288"/>
    </source>
</evidence>
<evidence type="ECO:0000256" key="2">
    <source>
        <dbReference type="ARBA" id="ARBA00004433"/>
    </source>
</evidence>
<gene>
    <name evidence="32 37" type="primary">env</name>
</gene>
<evidence type="ECO:0000256" key="18">
    <source>
        <dbReference type="ARBA" id="ARBA00022844"/>
    </source>
</evidence>
<evidence type="ECO:0000313" key="37">
    <source>
        <dbReference type="EMBL" id="QQX42428.1"/>
    </source>
</evidence>
<keyword evidence="11 32" id="KW-0945">Host-virus interaction</keyword>